<dbReference type="Proteomes" id="UP000561438">
    <property type="component" value="Unassembled WGS sequence"/>
</dbReference>
<dbReference type="InterPro" id="IPR024694">
    <property type="entry name" value="PurE_prokaryotes"/>
</dbReference>
<dbReference type="InterPro" id="IPR000031">
    <property type="entry name" value="PurE_dom"/>
</dbReference>
<dbReference type="NCBIfam" id="TIGR01162">
    <property type="entry name" value="purE"/>
    <property type="match status" value="1"/>
</dbReference>
<dbReference type="UniPathway" id="UPA00074">
    <property type="reaction ID" value="UER00943"/>
</dbReference>
<feature type="binding site" evidence="3 5">
    <location>
        <position position="45"/>
    </location>
    <ligand>
        <name>substrate</name>
    </ligand>
</feature>
<dbReference type="GO" id="GO:0034023">
    <property type="term" value="F:5-(carboxyamino)imidazole ribonucleotide mutase activity"/>
    <property type="evidence" value="ECO:0007669"/>
    <property type="project" value="UniProtKB-UniRule"/>
</dbReference>
<protein>
    <recommendedName>
        <fullName evidence="3 4">N5-carboxyaminoimidazole ribonucleotide mutase</fullName>
        <shortName evidence="3 4">N5-CAIR mutase</shortName>
        <ecNumber evidence="3 4">5.4.99.18</ecNumber>
    </recommendedName>
    <alternativeName>
        <fullName evidence="3">5-(carboxyamino)imidazole ribonucleotide mutase</fullName>
    </alternativeName>
</protein>
<keyword evidence="2 3" id="KW-0413">Isomerase</keyword>
<dbReference type="AlphaFoldDB" id="A0A850H5I5"/>
<evidence type="ECO:0000256" key="5">
    <source>
        <dbReference type="PIRSR" id="PIRSR001338-1"/>
    </source>
</evidence>
<keyword evidence="8" id="KW-1185">Reference proteome</keyword>
<dbReference type="InterPro" id="IPR033747">
    <property type="entry name" value="PurE_ClassI"/>
</dbReference>
<name>A0A850H5I5_9SPHN</name>
<dbReference type="Gene3D" id="3.40.50.1970">
    <property type="match status" value="1"/>
</dbReference>
<sequence>MAADTPARVAIVMGSQSDWPTMRCAADVLDELGVAYDARIVSAHRTPDRLHSFGKGAADEGFHVVIAGAGGAAHLPGMIAALTHLPVLGVPVQSKALSGLDSLMSIVQMPAGVPTGTLAIGEAGATNAGILAASILALSNENIAERLKAYRAARSEAVAERPAD</sequence>
<dbReference type="SUPFAM" id="SSF52255">
    <property type="entry name" value="N5-CAIR mutase (phosphoribosylaminoimidazole carboxylase, PurE)"/>
    <property type="match status" value="1"/>
</dbReference>
<accession>A0A850H5I5</accession>
<dbReference type="PANTHER" id="PTHR23046">
    <property type="entry name" value="PHOSPHORIBOSYLAMINOIMIDAZOLE CARBOXYLASE CATALYTIC SUBUNIT"/>
    <property type="match status" value="1"/>
</dbReference>
<comment type="function">
    <text evidence="3 4">Catalyzes the conversion of N5-carboxyaminoimidazole ribonucleotide (N5-CAIR) to 4-carboxy-5-aminoimidazole ribonucleotide (CAIR).</text>
</comment>
<evidence type="ECO:0000313" key="7">
    <source>
        <dbReference type="EMBL" id="NVD45138.1"/>
    </source>
</evidence>
<evidence type="ECO:0000259" key="6">
    <source>
        <dbReference type="SMART" id="SM01001"/>
    </source>
</evidence>
<dbReference type="Pfam" id="PF00731">
    <property type="entry name" value="AIRC"/>
    <property type="match status" value="1"/>
</dbReference>
<keyword evidence="7" id="KW-0456">Lyase</keyword>
<dbReference type="SMART" id="SM01001">
    <property type="entry name" value="AIRC"/>
    <property type="match status" value="1"/>
</dbReference>
<comment type="catalytic activity">
    <reaction evidence="3 4">
        <text>5-carboxyamino-1-(5-phospho-D-ribosyl)imidazole + H(+) = 5-amino-1-(5-phospho-D-ribosyl)imidazole-4-carboxylate</text>
        <dbReference type="Rhea" id="RHEA:13193"/>
        <dbReference type="ChEBI" id="CHEBI:15378"/>
        <dbReference type="ChEBI" id="CHEBI:58730"/>
        <dbReference type="ChEBI" id="CHEBI:77657"/>
        <dbReference type="EC" id="5.4.99.18"/>
    </reaction>
</comment>
<comment type="pathway">
    <text evidence="3 4">Purine metabolism; IMP biosynthesis via de novo pathway; 5-amino-1-(5-phospho-D-ribosyl)imidazole-4-carboxylate from 5-amino-1-(5-phospho-D-ribosyl)imidazole (N5-CAIR route): step 2/2.</text>
</comment>
<dbReference type="PIRSF" id="PIRSF001338">
    <property type="entry name" value="AIR_carboxylase"/>
    <property type="match status" value="1"/>
</dbReference>
<feature type="binding site" evidence="3 5">
    <location>
        <position position="18"/>
    </location>
    <ligand>
        <name>substrate</name>
    </ligand>
</feature>
<proteinExistence type="inferred from homology"/>
<dbReference type="RefSeq" id="WP_176267466.1">
    <property type="nucleotide sequence ID" value="NZ_JABWGV010000003.1"/>
</dbReference>
<evidence type="ECO:0000256" key="2">
    <source>
        <dbReference type="ARBA" id="ARBA00023235"/>
    </source>
</evidence>
<comment type="similarity">
    <text evidence="3">Belongs to the AIR carboxylase family. Class I subfamily.</text>
</comment>
<evidence type="ECO:0000256" key="3">
    <source>
        <dbReference type="HAMAP-Rule" id="MF_01929"/>
    </source>
</evidence>
<comment type="caution">
    <text evidence="7">The sequence shown here is derived from an EMBL/GenBank/DDBJ whole genome shotgun (WGS) entry which is preliminary data.</text>
</comment>
<dbReference type="EC" id="5.4.99.18" evidence="3 4"/>
<evidence type="ECO:0000313" key="8">
    <source>
        <dbReference type="Proteomes" id="UP000561438"/>
    </source>
</evidence>
<dbReference type="EMBL" id="JABWGV010000003">
    <property type="protein sequence ID" value="NVD45138.1"/>
    <property type="molecule type" value="Genomic_DNA"/>
</dbReference>
<dbReference type="PANTHER" id="PTHR23046:SF2">
    <property type="entry name" value="PHOSPHORIBOSYLAMINOIMIDAZOLE CARBOXYLASE"/>
    <property type="match status" value="1"/>
</dbReference>
<gene>
    <name evidence="3 7" type="primary">purE</name>
    <name evidence="7" type="ORF">HUV48_08905</name>
</gene>
<feature type="domain" description="PurE" evidence="6">
    <location>
        <begin position="7"/>
        <end position="158"/>
    </location>
</feature>
<keyword evidence="1 3" id="KW-0658">Purine biosynthesis</keyword>
<evidence type="ECO:0000256" key="1">
    <source>
        <dbReference type="ARBA" id="ARBA00022755"/>
    </source>
</evidence>
<reference evidence="7 8" key="1">
    <citation type="submission" date="2020-06" db="EMBL/GenBank/DDBJ databases">
        <title>Altererythrobacter sp. HHU K3-1.</title>
        <authorList>
            <person name="Zhang D."/>
            <person name="Xue H."/>
        </authorList>
    </citation>
    <scope>NUCLEOTIDE SEQUENCE [LARGE SCALE GENOMIC DNA]</scope>
    <source>
        <strain evidence="7 8">HHU K3-1</strain>
    </source>
</reference>
<evidence type="ECO:0000256" key="4">
    <source>
        <dbReference type="PIRNR" id="PIRNR001338"/>
    </source>
</evidence>
<dbReference type="HAMAP" id="MF_01929">
    <property type="entry name" value="PurE_classI"/>
    <property type="match status" value="1"/>
</dbReference>
<dbReference type="GO" id="GO:0006189">
    <property type="term" value="P:'de novo' IMP biosynthetic process"/>
    <property type="evidence" value="ECO:0007669"/>
    <property type="project" value="UniProtKB-UniRule"/>
</dbReference>
<organism evidence="7 8">
    <name type="scientific">Qipengyuania atrilutea</name>
    <dbReference type="NCBI Taxonomy" id="2744473"/>
    <lineage>
        <taxon>Bacteria</taxon>
        <taxon>Pseudomonadati</taxon>
        <taxon>Pseudomonadota</taxon>
        <taxon>Alphaproteobacteria</taxon>
        <taxon>Sphingomonadales</taxon>
        <taxon>Erythrobacteraceae</taxon>
        <taxon>Qipengyuania</taxon>
    </lineage>
</organism>
<dbReference type="GO" id="GO:0016829">
    <property type="term" value="F:lyase activity"/>
    <property type="evidence" value="ECO:0007669"/>
    <property type="project" value="UniProtKB-KW"/>
</dbReference>
<feature type="binding site" evidence="3 5">
    <location>
        <position position="15"/>
    </location>
    <ligand>
        <name>substrate</name>
    </ligand>
</feature>